<dbReference type="InterPro" id="IPR013087">
    <property type="entry name" value="Znf_C2H2_type"/>
</dbReference>
<dbReference type="SMART" id="SM00355">
    <property type="entry name" value="ZnF_C2H2"/>
    <property type="match status" value="4"/>
</dbReference>
<keyword evidence="10" id="KW-1185">Reference proteome</keyword>
<dbReference type="InterPro" id="IPR050589">
    <property type="entry name" value="Ikaros_C2H2-ZF"/>
</dbReference>
<dbReference type="PANTHER" id="PTHR24404:SF114">
    <property type="entry name" value="KLUMPFUSS, ISOFORM B-RELATED"/>
    <property type="match status" value="1"/>
</dbReference>
<sequence length="426" mass="47985">MARFFSEYPAIEPRGQVTTRSLSRTCYSADNTSCQLRIDTKSDALLAFSIEGPVIPPAPLNGDLVLNKEELEDFYTSREVKEIIKKLSEQKQRADNIKREAGQRCQQQRSTLTPLHIRWQCNDKDESPDYCSVYFGTHKEAKEDYDEVELLQPFEEDTAEEDQSQVDDLHDSPELKVPEVISNNTIVCKFPDMGCHPIPANPNTPWYSSPSENSDDDESEDDEPEAGKGSPDEGSGNTQQGVNQCHKHLLCSGQPCRFKVVVAPAESTEPNMEPPAKSVKIKLSNESQNEWCDSTTSQSTNRQTVNTEFLCSECSPPRNFRNQNSLSSHTSQCHTGEKTCPYCQKTLPNAQTLYSHKRKEHTGKQTCPYCQKTLPNAKALSDHKIKEHTGKQTCLYCGKTLPNTKALSDHKRIHRKRKPNDVGQSD</sequence>
<evidence type="ECO:0000256" key="3">
    <source>
        <dbReference type="ARBA" id="ARBA00022771"/>
    </source>
</evidence>
<proteinExistence type="predicted"/>
<feature type="region of interest" description="Disordered" evidence="7">
    <location>
        <begin position="407"/>
        <end position="426"/>
    </location>
</feature>
<name>A0ABY6GVE0_9GAMM</name>
<keyword evidence="1" id="KW-0479">Metal-binding</keyword>
<evidence type="ECO:0000256" key="7">
    <source>
        <dbReference type="SAM" id="MobiDB-lite"/>
    </source>
</evidence>
<evidence type="ECO:0000256" key="4">
    <source>
        <dbReference type="ARBA" id="ARBA00022833"/>
    </source>
</evidence>
<feature type="region of interest" description="Disordered" evidence="7">
    <location>
        <begin position="201"/>
        <end position="241"/>
    </location>
</feature>
<dbReference type="PANTHER" id="PTHR24404">
    <property type="entry name" value="ZINC FINGER PROTEIN"/>
    <property type="match status" value="1"/>
</dbReference>
<feature type="domain" description="C2H2-type" evidence="8">
    <location>
        <begin position="365"/>
        <end position="393"/>
    </location>
</feature>
<gene>
    <name evidence="9" type="ORF">NX720_02040</name>
</gene>
<dbReference type="Proteomes" id="UP001163255">
    <property type="component" value="Chromosome"/>
</dbReference>
<evidence type="ECO:0000313" key="10">
    <source>
        <dbReference type="Proteomes" id="UP001163255"/>
    </source>
</evidence>
<keyword evidence="3 6" id="KW-0863">Zinc-finger</keyword>
<dbReference type="SUPFAM" id="SSF57667">
    <property type="entry name" value="beta-beta-alpha zinc fingers"/>
    <property type="match status" value="1"/>
</dbReference>
<feature type="domain" description="C2H2-type" evidence="8">
    <location>
        <begin position="392"/>
        <end position="419"/>
    </location>
</feature>
<dbReference type="InterPro" id="IPR036236">
    <property type="entry name" value="Znf_C2H2_sf"/>
</dbReference>
<keyword evidence="4" id="KW-0862">Zinc</keyword>
<feature type="region of interest" description="Disordered" evidence="7">
    <location>
        <begin position="157"/>
        <end position="177"/>
    </location>
</feature>
<feature type="domain" description="C2H2-type" evidence="8">
    <location>
        <begin position="309"/>
        <end position="339"/>
    </location>
</feature>
<dbReference type="PROSITE" id="PS50157">
    <property type="entry name" value="ZINC_FINGER_C2H2_2"/>
    <property type="match status" value="4"/>
</dbReference>
<protein>
    <recommendedName>
        <fullName evidence="8">C2H2-type domain-containing protein</fullName>
    </recommendedName>
</protein>
<feature type="compositionally biased region" description="Basic and acidic residues" evidence="7">
    <location>
        <begin position="167"/>
        <end position="177"/>
    </location>
</feature>
<dbReference type="EMBL" id="CP103300">
    <property type="protein sequence ID" value="UYM16737.1"/>
    <property type="molecule type" value="Genomic_DNA"/>
</dbReference>
<evidence type="ECO:0000256" key="5">
    <source>
        <dbReference type="ARBA" id="ARBA00023125"/>
    </source>
</evidence>
<feature type="domain" description="C2H2-type" evidence="8">
    <location>
        <begin position="338"/>
        <end position="366"/>
    </location>
</feature>
<evidence type="ECO:0000256" key="6">
    <source>
        <dbReference type="PROSITE-ProRule" id="PRU00042"/>
    </source>
</evidence>
<evidence type="ECO:0000256" key="1">
    <source>
        <dbReference type="ARBA" id="ARBA00022723"/>
    </source>
</evidence>
<dbReference type="RefSeq" id="WP_262599064.1">
    <property type="nucleotide sequence ID" value="NZ_CP103300.1"/>
</dbReference>
<accession>A0ABY6GVE0</accession>
<keyword evidence="2" id="KW-0677">Repeat</keyword>
<dbReference type="Gene3D" id="3.30.160.60">
    <property type="entry name" value="Classic Zinc Finger"/>
    <property type="match status" value="2"/>
</dbReference>
<organism evidence="9 10">
    <name type="scientific">Endozoicomonas euniceicola</name>
    <dbReference type="NCBI Taxonomy" id="1234143"/>
    <lineage>
        <taxon>Bacteria</taxon>
        <taxon>Pseudomonadati</taxon>
        <taxon>Pseudomonadota</taxon>
        <taxon>Gammaproteobacteria</taxon>
        <taxon>Oceanospirillales</taxon>
        <taxon>Endozoicomonadaceae</taxon>
        <taxon>Endozoicomonas</taxon>
    </lineage>
</organism>
<reference evidence="9" key="1">
    <citation type="submission" date="2022-10" db="EMBL/GenBank/DDBJ databases">
        <title>Completed Genome Sequence of two octocoral isolated bacterium, Endozoicomonas euniceicola EF212T and Endozoicomonas gorgoniicola PS125T.</title>
        <authorList>
            <person name="Chiou Y.-J."/>
            <person name="Chen Y.-H."/>
        </authorList>
    </citation>
    <scope>NUCLEOTIDE SEQUENCE</scope>
    <source>
        <strain evidence="9">EF212</strain>
    </source>
</reference>
<evidence type="ECO:0000313" key="9">
    <source>
        <dbReference type="EMBL" id="UYM16737.1"/>
    </source>
</evidence>
<evidence type="ECO:0000259" key="8">
    <source>
        <dbReference type="PROSITE" id="PS50157"/>
    </source>
</evidence>
<keyword evidence="5" id="KW-0238">DNA-binding</keyword>
<feature type="compositionally biased region" description="Acidic residues" evidence="7">
    <location>
        <begin position="213"/>
        <end position="224"/>
    </location>
</feature>
<evidence type="ECO:0000256" key="2">
    <source>
        <dbReference type="ARBA" id="ARBA00022737"/>
    </source>
</evidence>
<dbReference type="PROSITE" id="PS00028">
    <property type="entry name" value="ZINC_FINGER_C2H2_1"/>
    <property type="match status" value="3"/>
</dbReference>